<dbReference type="SUPFAM" id="SSF53448">
    <property type="entry name" value="Nucleotide-diphospho-sugar transferases"/>
    <property type="match status" value="1"/>
</dbReference>
<dbReference type="AlphaFoldDB" id="A0A222E6C5"/>
<dbReference type="InterPro" id="IPR029044">
    <property type="entry name" value="Nucleotide-diphossugar_trans"/>
</dbReference>
<dbReference type="GO" id="GO:0016740">
    <property type="term" value="F:transferase activity"/>
    <property type="evidence" value="ECO:0007669"/>
    <property type="project" value="UniProtKB-KW"/>
</dbReference>
<dbReference type="EMBL" id="CP022540">
    <property type="protein sequence ID" value="ASP21501.1"/>
    <property type="molecule type" value="Genomic_DNA"/>
</dbReference>
<sequence>MKITAVLCVRNEGAFLLDWLAHHLACGVTHVVALSNDCQDGTDTMLDRLAQVLPLTHIRNDGPYDDRGIQFTGLKRADQTDAVQGADWLLPLDIDEYVNVHTGDRTLPALIAALPDATAITLTWRLFGNAGVARYTDHPITEQFTKAAPVVMHWPWRAAMFKTLYRNDGTYKKLGVHRPRAPDPTQIDKARWFDGEGRELDAQFRTRRIFSQYGRSNYALAQLNHYALGAMESYVLKADRGRAVHSDHALGMDYWVERNWSVEEDTSIQSLAGVAEQRATLAADPELSRLHAAAVAWRKARFDTLLAQEPFRALFARLLMTPPSRPIPIRAARFLAGHATRARKAGDAASAL</sequence>
<accession>A0A222E6C5</accession>
<dbReference type="Pfam" id="PF13704">
    <property type="entry name" value="Glyco_tranf_2_4"/>
    <property type="match status" value="1"/>
</dbReference>
<reference evidence="1 2" key="1">
    <citation type="submission" date="2017-07" db="EMBL/GenBank/DDBJ databases">
        <title>Genome Sequence of Antarctobacter heliothermus Strain SMS3 Isolated from a culture of the Diatom Skeletonema marinoi.</title>
        <authorList>
            <person name="Topel M."/>
            <person name="Pinder M.I.M."/>
            <person name="Johansson O.N."/>
            <person name="Kourtchenko O."/>
            <person name="Godhe A."/>
            <person name="Clarke A.K."/>
        </authorList>
    </citation>
    <scope>NUCLEOTIDE SEQUENCE [LARGE SCALE GENOMIC DNA]</scope>
    <source>
        <strain evidence="1 2">SMS3</strain>
    </source>
</reference>
<keyword evidence="1" id="KW-0808">Transferase</keyword>
<dbReference type="RefSeq" id="WP_094035406.1">
    <property type="nucleotide sequence ID" value="NZ_CP022540.1"/>
</dbReference>
<proteinExistence type="predicted"/>
<dbReference type="KEGG" id="aht:ANTHELSMS3_02847"/>
<name>A0A222E6C5_9RHOB</name>
<gene>
    <name evidence="1" type="ORF">ANTHELSMS3_02847</name>
</gene>
<evidence type="ECO:0000313" key="2">
    <source>
        <dbReference type="Proteomes" id="UP000203589"/>
    </source>
</evidence>
<dbReference type="OrthoDB" id="1997677at2"/>
<dbReference type="Proteomes" id="UP000203589">
    <property type="component" value="Chromosome"/>
</dbReference>
<keyword evidence="2" id="KW-1185">Reference proteome</keyword>
<organism evidence="1 2">
    <name type="scientific">Antarctobacter heliothermus</name>
    <dbReference type="NCBI Taxonomy" id="74033"/>
    <lineage>
        <taxon>Bacteria</taxon>
        <taxon>Pseudomonadati</taxon>
        <taxon>Pseudomonadota</taxon>
        <taxon>Alphaproteobacteria</taxon>
        <taxon>Rhodobacterales</taxon>
        <taxon>Roseobacteraceae</taxon>
        <taxon>Antarctobacter</taxon>
    </lineage>
</organism>
<protein>
    <submittedName>
        <fullName evidence="1">Glycosyl transferase family 2</fullName>
    </submittedName>
</protein>
<evidence type="ECO:0000313" key="1">
    <source>
        <dbReference type="EMBL" id="ASP21501.1"/>
    </source>
</evidence>